<evidence type="ECO:0000256" key="2">
    <source>
        <dbReference type="ARBA" id="ARBA00022490"/>
    </source>
</evidence>
<dbReference type="EMBL" id="NRRY01000023">
    <property type="protein sequence ID" value="MBK1619588.1"/>
    <property type="molecule type" value="Genomic_DNA"/>
</dbReference>
<sequence>MLRPGVTGLDVSYEDGVVSLSGEAASPEAMEKAVLMAGNVQGVGEVKVDNLKAPEQTAAVDYYTIEKGDSLSAIAKRFYGDANAYPRIFEANREVIKDANLIYPGQKIRIPKADA</sequence>
<dbReference type="PANTHER" id="PTHR34700:SF8">
    <property type="entry name" value="POTASSIUM BINDING PROTEIN KBP"/>
    <property type="match status" value="1"/>
</dbReference>
<evidence type="ECO:0000313" key="6">
    <source>
        <dbReference type="EMBL" id="MBK1619588.1"/>
    </source>
</evidence>
<proteinExistence type="predicted"/>
<dbReference type="GO" id="GO:0005737">
    <property type="term" value="C:cytoplasm"/>
    <property type="evidence" value="ECO:0007669"/>
    <property type="project" value="UniProtKB-SubCell"/>
</dbReference>
<protein>
    <recommendedName>
        <fullName evidence="3">Potassium binding protein Kbp</fullName>
    </recommendedName>
</protein>
<evidence type="ECO:0000256" key="3">
    <source>
        <dbReference type="ARBA" id="ARBA00072219"/>
    </source>
</evidence>
<dbReference type="AlphaFoldDB" id="A0A9X1B4L1"/>
<dbReference type="NCBIfam" id="NF008399">
    <property type="entry name" value="PRK11198.1"/>
    <property type="match status" value="1"/>
</dbReference>
<dbReference type="PANTHER" id="PTHR34700">
    <property type="entry name" value="POTASSIUM BINDING PROTEIN KBP"/>
    <property type="match status" value="1"/>
</dbReference>
<dbReference type="SMART" id="SM00257">
    <property type="entry name" value="LysM"/>
    <property type="match status" value="1"/>
</dbReference>
<dbReference type="InterPro" id="IPR052196">
    <property type="entry name" value="Bact_Kbp"/>
</dbReference>
<comment type="caution">
    <text evidence="6">The sequence shown here is derived from an EMBL/GenBank/DDBJ whole genome shotgun (WGS) entry which is preliminary data.</text>
</comment>
<gene>
    <name evidence="6" type="ORF">CKO42_14295</name>
</gene>
<dbReference type="RefSeq" id="WP_200245183.1">
    <property type="nucleotide sequence ID" value="NZ_JAXUFI010000026.1"/>
</dbReference>
<dbReference type="CDD" id="cd00118">
    <property type="entry name" value="LysM"/>
    <property type="match status" value="1"/>
</dbReference>
<dbReference type="SUPFAM" id="SSF54106">
    <property type="entry name" value="LysM domain"/>
    <property type="match status" value="1"/>
</dbReference>
<dbReference type="InterPro" id="IPR007055">
    <property type="entry name" value="BON_dom"/>
</dbReference>
<evidence type="ECO:0000313" key="7">
    <source>
        <dbReference type="Proteomes" id="UP001138768"/>
    </source>
</evidence>
<organism evidence="6 7">
    <name type="scientific">Lamprobacter modestohalophilus</name>
    <dbReference type="NCBI Taxonomy" id="1064514"/>
    <lineage>
        <taxon>Bacteria</taxon>
        <taxon>Pseudomonadati</taxon>
        <taxon>Pseudomonadota</taxon>
        <taxon>Gammaproteobacteria</taxon>
        <taxon>Chromatiales</taxon>
        <taxon>Chromatiaceae</taxon>
        <taxon>Lamprobacter</taxon>
    </lineage>
</organism>
<dbReference type="Pfam" id="PF01476">
    <property type="entry name" value="LysM"/>
    <property type="match status" value="1"/>
</dbReference>
<evidence type="ECO:0000259" key="4">
    <source>
        <dbReference type="PROSITE" id="PS50914"/>
    </source>
</evidence>
<evidence type="ECO:0000259" key="5">
    <source>
        <dbReference type="PROSITE" id="PS51782"/>
    </source>
</evidence>
<name>A0A9X1B4L1_9GAMM</name>
<feature type="domain" description="LysM" evidence="5">
    <location>
        <begin position="61"/>
        <end position="110"/>
    </location>
</feature>
<accession>A0A9X1B4L1</accession>
<dbReference type="FunFam" id="3.10.350.10:FF:000001">
    <property type="entry name" value="Peptidoglycan-binding protein LysM"/>
    <property type="match status" value="1"/>
</dbReference>
<dbReference type="Gene3D" id="3.30.1340.30">
    <property type="match status" value="1"/>
</dbReference>
<dbReference type="PROSITE" id="PS51782">
    <property type="entry name" value="LYSM"/>
    <property type="match status" value="1"/>
</dbReference>
<keyword evidence="2" id="KW-0963">Cytoplasm</keyword>
<dbReference type="Pfam" id="PF04972">
    <property type="entry name" value="BON"/>
    <property type="match status" value="1"/>
</dbReference>
<dbReference type="PROSITE" id="PS50914">
    <property type="entry name" value="BON"/>
    <property type="match status" value="1"/>
</dbReference>
<keyword evidence="7" id="KW-1185">Reference proteome</keyword>
<feature type="domain" description="BON" evidence="4">
    <location>
        <begin position="1"/>
        <end position="55"/>
    </location>
</feature>
<dbReference type="InterPro" id="IPR018392">
    <property type="entry name" value="LysM"/>
</dbReference>
<comment type="subcellular location">
    <subcellularLocation>
        <location evidence="1">Cytoplasm</location>
    </subcellularLocation>
</comment>
<reference evidence="6 7" key="1">
    <citation type="journal article" date="2020" name="Microorganisms">
        <title>Osmotic Adaptation and Compatible Solute Biosynthesis of Phototrophic Bacteria as Revealed from Genome Analyses.</title>
        <authorList>
            <person name="Imhoff J.F."/>
            <person name="Rahn T."/>
            <person name="Kunzel S."/>
            <person name="Keller A."/>
            <person name="Neulinger S.C."/>
        </authorList>
    </citation>
    <scope>NUCLEOTIDE SEQUENCE [LARGE SCALE GENOMIC DNA]</scope>
    <source>
        <strain evidence="6 7">DSM 25653</strain>
    </source>
</reference>
<dbReference type="Proteomes" id="UP001138768">
    <property type="component" value="Unassembled WGS sequence"/>
</dbReference>
<dbReference type="Gene3D" id="3.10.350.10">
    <property type="entry name" value="LysM domain"/>
    <property type="match status" value="1"/>
</dbReference>
<evidence type="ECO:0000256" key="1">
    <source>
        <dbReference type="ARBA" id="ARBA00004496"/>
    </source>
</evidence>
<dbReference type="InterPro" id="IPR036779">
    <property type="entry name" value="LysM_dom_sf"/>
</dbReference>